<evidence type="ECO:0000256" key="1">
    <source>
        <dbReference type="SAM" id="MobiDB-lite"/>
    </source>
</evidence>
<feature type="compositionally biased region" description="Basic and acidic residues" evidence="1">
    <location>
        <begin position="299"/>
        <end position="308"/>
    </location>
</feature>
<reference evidence="2" key="1">
    <citation type="journal article" date="2020" name="Fungal Divers.">
        <title>Resolving the Mortierellaceae phylogeny through synthesis of multi-gene phylogenetics and phylogenomics.</title>
        <authorList>
            <person name="Vandepol N."/>
            <person name="Liber J."/>
            <person name="Desiro A."/>
            <person name="Na H."/>
            <person name="Kennedy M."/>
            <person name="Barry K."/>
            <person name="Grigoriev I.V."/>
            <person name="Miller A.N."/>
            <person name="O'Donnell K."/>
            <person name="Stajich J.E."/>
            <person name="Bonito G."/>
        </authorList>
    </citation>
    <scope>NUCLEOTIDE SEQUENCE</scope>
    <source>
        <strain evidence="2">NRRL 28262</strain>
    </source>
</reference>
<feature type="compositionally biased region" description="Low complexity" evidence="1">
    <location>
        <begin position="172"/>
        <end position="185"/>
    </location>
</feature>
<protein>
    <submittedName>
        <fullName evidence="2">Uncharacterized protein</fullName>
    </submittedName>
</protein>
<feature type="compositionally biased region" description="Gly residues" evidence="1">
    <location>
        <begin position="222"/>
        <end position="248"/>
    </location>
</feature>
<organism evidence="2 3">
    <name type="scientific">Linnemannia exigua</name>
    <dbReference type="NCBI Taxonomy" id="604196"/>
    <lineage>
        <taxon>Eukaryota</taxon>
        <taxon>Fungi</taxon>
        <taxon>Fungi incertae sedis</taxon>
        <taxon>Mucoromycota</taxon>
        <taxon>Mortierellomycotina</taxon>
        <taxon>Mortierellomycetes</taxon>
        <taxon>Mortierellales</taxon>
        <taxon>Mortierellaceae</taxon>
        <taxon>Linnemannia</taxon>
    </lineage>
</organism>
<dbReference type="EMBL" id="JAAAIL010001650">
    <property type="protein sequence ID" value="KAG0266984.1"/>
    <property type="molecule type" value="Genomic_DNA"/>
</dbReference>
<evidence type="ECO:0000313" key="2">
    <source>
        <dbReference type="EMBL" id="KAG0266984.1"/>
    </source>
</evidence>
<evidence type="ECO:0000313" key="3">
    <source>
        <dbReference type="Proteomes" id="UP001194580"/>
    </source>
</evidence>
<comment type="caution">
    <text evidence="2">The sequence shown here is derived from an EMBL/GenBank/DDBJ whole genome shotgun (WGS) entry which is preliminary data.</text>
</comment>
<feature type="compositionally biased region" description="Polar residues" evidence="1">
    <location>
        <begin position="53"/>
        <end position="74"/>
    </location>
</feature>
<gene>
    <name evidence="2" type="ORF">BGZ95_002964</name>
</gene>
<keyword evidence="3" id="KW-1185">Reference proteome</keyword>
<feature type="region of interest" description="Disordered" evidence="1">
    <location>
        <begin position="153"/>
        <end position="204"/>
    </location>
</feature>
<sequence>MTGLEHVRDILLGFTHDLDPLVIESGMLDRSAQLAQDDNNNSATGPPVERTPINATRQDTLQPNAKHSNSPSRSTSDHSIEQRQGLSRNSSQASDLSGFSGGSEHHHHHHQQEYRFNTANGGLTTPPVAAALGAGVVPALMAETYLPAPVPPPPAPKPFSFDDLLGDTTIESTSSRTSSPPSSSRKAGTGLTGSGLASKVKSPRSSLAHSQFSWMLSDSGDDGGIGGNGGAGGGPAAVAAGGGGGGGTRSSMDLFSPGSASRMKIDPLAGSVSRTSGILGGNSGGSHSSAGVGAGGHHTLQDDDPLRT</sequence>
<accession>A0AAD4D5E5</accession>
<feature type="region of interest" description="Disordered" evidence="1">
    <location>
        <begin position="274"/>
        <end position="308"/>
    </location>
</feature>
<proteinExistence type="predicted"/>
<feature type="compositionally biased region" description="Polar residues" evidence="1">
    <location>
        <begin position="82"/>
        <end position="97"/>
    </location>
</feature>
<dbReference type="AlphaFoldDB" id="A0AAD4D5E5"/>
<feature type="region of interest" description="Disordered" evidence="1">
    <location>
        <begin position="36"/>
        <end position="112"/>
    </location>
</feature>
<dbReference type="Proteomes" id="UP001194580">
    <property type="component" value="Unassembled WGS sequence"/>
</dbReference>
<name>A0AAD4D5E5_9FUNG</name>
<feature type="region of interest" description="Disordered" evidence="1">
    <location>
        <begin position="219"/>
        <end position="259"/>
    </location>
</feature>